<evidence type="ECO:0000256" key="1">
    <source>
        <dbReference type="SAM" id="MobiDB-lite"/>
    </source>
</evidence>
<name>A0A1A9ZVC0_GLOPL</name>
<dbReference type="AlphaFoldDB" id="A0A1A9ZVC0"/>
<dbReference type="VEuPathDB" id="VectorBase:GPAI026186"/>
<dbReference type="Proteomes" id="UP000092445">
    <property type="component" value="Unassembled WGS sequence"/>
</dbReference>
<reference evidence="2" key="2">
    <citation type="submission" date="2020-05" db="UniProtKB">
        <authorList>
            <consortium name="EnsemblMetazoa"/>
        </authorList>
    </citation>
    <scope>IDENTIFICATION</scope>
    <source>
        <strain evidence="2">IAEA</strain>
    </source>
</reference>
<keyword evidence="3" id="KW-1185">Reference proteome</keyword>
<sequence>MFTLVHVRLYCVFLTSVRSRSSDGQLALLLCLFECCMNIYHSRKTKEMSSQYRKHRKLQFMDDTNLKLLSNDYLANVDTAVLFVVIKCLSETTQSHLSQLLPIQPDGKDLNENLVSGPWNPTNYPELEGGKLSQPLQ</sequence>
<accession>A0A1A9ZVC0</accession>
<reference evidence="3" key="1">
    <citation type="submission" date="2014-03" db="EMBL/GenBank/DDBJ databases">
        <authorList>
            <person name="Aksoy S."/>
            <person name="Warren W."/>
            <person name="Wilson R.K."/>
        </authorList>
    </citation>
    <scope>NUCLEOTIDE SEQUENCE [LARGE SCALE GENOMIC DNA]</scope>
    <source>
        <strain evidence="3">IAEA</strain>
    </source>
</reference>
<dbReference type="EnsemblMetazoa" id="GPAI026186-RA">
    <property type="protein sequence ID" value="GPAI026186-PA"/>
    <property type="gene ID" value="GPAI026186"/>
</dbReference>
<feature type="region of interest" description="Disordered" evidence="1">
    <location>
        <begin position="112"/>
        <end position="137"/>
    </location>
</feature>
<evidence type="ECO:0000313" key="3">
    <source>
        <dbReference type="Proteomes" id="UP000092445"/>
    </source>
</evidence>
<proteinExistence type="predicted"/>
<organism evidence="2 3">
    <name type="scientific">Glossina pallidipes</name>
    <name type="common">Tsetse fly</name>
    <dbReference type="NCBI Taxonomy" id="7398"/>
    <lineage>
        <taxon>Eukaryota</taxon>
        <taxon>Metazoa</taxon>
        <taxon>Ecdysozoa</taxon>
        <taxon>Arthropoda</taxon>
        <taxon>Hexapoda</taxon>
        <taxon>Insecta</taxon>
        <taxon>Pterygota</taxon>
        <taxon>Neoptera</taxon>
        <taxon>Endopterygota</taxon>
        <taxon>Diptera</taxon>
        <taxon>Brachycera</taxon>
        <taxon>Muscomorpha</taxon>
        <taxon>Hippoboscoidea</taxon>
        <taxon>Glossinidae</taxon>
        <taxon>Glossina</taxon>
    </lineage>
</organism>
<protein>
    <submittedName>
        <fullName evidence="2">Uncharacterized protein</fullName>
    </submittedName>
</protein>
<evidence type="ECO:0000313" key="2">
    <source>
        <dbReference type="EnsemblMetazoa" id="GPAI026186-PA"/>
    </source>
</evidence>